<dbReference type="EMBL" id="JACONZ010000002">
    <property type="protein sequence ID" value="MBC5581444.1"/>
    <property type="molecule type" value="Genomic_DNA"/>
</dbReference>
<protein>
    <submittedName>
        <fullName evidence="4">Nucleoside hydrolase</fullName>
    </submittedName>
</protein>
<dbReference type="PANTHER" id="PTHR12304:SF4">
    <property type="entry name" value="URIDINE NUCLEOSIDASE"/>
    <property type="match status" value="1"/>
</dbReference>
<keyword evidence="5" id="KW-1185">Reference proteome</keyword>
<dbReference type="InterPro" id="IPR023186">
    <property type="entry name" value="IUNH"/>
</dbReference>
<reference evidence="4" key="1">
    <citation type="submission" date="2020-08" db="EMBL/GenBank/DDBJ databases">
        <title>Genome public.</title>
        <authorList>
            <person name="Liu C."/>
            <person name="Sun Q."/>
        </authorList>
    </citation>
    <scope>NUCLEOTIDE SEQUENCE</scope>
    <source>
        <strain evidence="4">BX8</strain>
    </source>
</reference>
<dbReference type="Proteomes" id="UP000659630">
    <property type="component" value="Unassembled WGS sequence"/>
</dbReference>
<dbReference type="InterPro" id="IPR036452">
    <property type="entry name" value="Ribo_hydro-like"/>
</dbReference>
<dbReference type="Gene3D" id="3.90.245.10">
    <property type="entry name" value="Ribonucleoside hydrolase-like"/>
    <property type="match status" value="1"/>
</dbReference>
<feature type="domain" description="Inosine/uridine-preferring nucleoside hydrolase" evidence="3">
    <location>
        <begin position="6"/>
        <end position="334"/>
    </location>
</feature>
<evidence type="ECO:0000313" key="4">
    <source>
        <dbReference type="EMBL" id="MBC5581444.1"/>
    </source>
</evidence>
<name>A0A923I989_9FIRM</name>
<proteinExistence type="predicted"/>
<keyword evidence="2" id="KW-0326">Glycosidase</keyword>
<gene>
    <name evidence="4" type="ORF">H8S23_07960</name>
</gene>
<dbReference type="GO" id="GO:0005829">
    <property type="term" value="C:cytosol"/>
    <property type="evidence" value="ECO:0007669"/>
    <property type="project" value="TreeGrafter"/>
</dbReference>
<dbReference type="PANTHER" id="PTHR12304">
    <property type="entry name" value="INOSINE-URIDINE PREFERRING NUCLEOSIDE HYDROLASE"/>
    <property type="match status" value="1"/>
</dbReference>
<dbReference type="AlphaFoldDB" id="A0A923I989"/>
<evidence type="ECO:0000259" key="3">
    <source>
        <dbReference type="Pfam" id="PF01156"/>
    </source>
</evidence>
<evidence type="ECO:0000256" key="1">
    <source>
        <dbReference type="ARBA" id="ARBA00022801"/>
    </source>
</evidence>
<dbReference type="Pfam" id="PF01156">
    <property type="entry name" value="IU_nuc_hydro"/>
    <property type="match status" value="1"/>
</dbReference>
<comment type="caution">
    <text evidence="4">The sequence shown here is derived from an EMBL/GenBank/DDBJ whole genome shotgun (WGS) entry which is preliminary data.</text>
</comment>
<accession>A0A923I989</accession>
<dbReference type="SUPFAM" id="SSF53590">
    <property type="entry name" value="Nucleoside hydrolase"/>
    <property type="match status" value="1"/>
</dbReference>
<evidence type="ECO:0000313" key="5">
    <source>
        <dbReference type="Proteomes" id="UP000659630"/>
    </source>
</evidence>
<organism evidence="4 5">
    <name type="scientific">Anaerofilum hominis</name>
    <dbReference type="NCBI Taxonomy" id="2763016"/>
    <lineage>
        <taxon>Bacteria</taxon>
        <taxon>Bacillati</taxon>
        <taxon>Bacillota</taxon>
        <taxon>Clostridia</taxon>
        <taxon>Eubacteriales</taxon>
        <taxon>Oscillospiraceae</taxon>
        <taxon>Anaerofilum</taxon>
    </lineage>
</organism>
<dbReference type="GO" id="GO:0008477">
    <property type="term" value="F:purine nucleosidase activity"/>
    <property type="evidence" value="ECO:0007669"/>
    <property type="project" value="TreeGrafter"/>
</dbReference>
<dbReference type="InterPro" id="IPR001910">
    <property type="entry name" value="Inosine/uridine_hydrolase_dom"/>
</dbReference>
<dbReference type="GO" id="GO:0006152">
    <property type="term" value="P:purine nucleoside catabolic process"/>
    <property type="evidence" value="ECO:0007669"/>
    <property type="project" value="TreeGrafter"/>
</dbReference>
<evidence type="ECO:0000256" key="2">
    <source>
        <dbReference type="ARBA" id="ARBA00023295"/>
    </source>
</evidence>
<sequence>MKKIPVIIDCDPGHDDMMALVLAYGSQKLDIRAVTTVAGNNTIRNTTQNALNVLHYIGADEIPVAMGYQDPMVRSHAQVMESFMASRKKMRPQETVPAEEKKITGASVHGVSGMDGFTFPAENPKKACGLHSVEMMAKVLRESDEKVTLIATGPLTNLGFLVRLYPELLEKIERISLMGGTSEFVLSRPFMEFNTFVDAEATKIVFESGVPITMFGYDVTYRVLFDQDTVDRLRALGNRTGGMVADLLSYFRENHNKALTRLELGDRAPIHDACAVAGVIDPTLVTDSRRMHVDINIGGEFFDGATVCDYAGALEALPQNVEVVYDMDTGRFLDSLIEAAGRCL</sequence>
<keyword evidence="1 4" id="KW-0378">Hydrolase</keyword>
<dbReference type="CDD" id="cd02651">
    <property type="entry name" value="nuc_hydro_IU_UC_XIUA"/>
    <property type="match status" value="1"/>
</dbReference>